<dbReference type="Pfam" id="PF12685">
    <property type="entry name" value="SpoIIIAH"/>
    <property type="match status" value="1"/>
</dbReference>
<dbReference type="STRING" id="1221500.ABE65_013820"/>
<evidence type="ECO:0000313" key="2">
    <source>
        <dbReference type="Proteomes" id="UP000076623"/>
    </source>
</evidence>
<dbReference type="InterPro" id="IPR038503">
    <property type="entry name" value="SpoIIIAH_sf"/>
</dbReference>
<proteinExistence type="predicted"/>
<dbReference type="Gene3D" id="1.10.287.4300">
    <property type="entry name" value="Stage III sporulation protein AH-like"/>
    <property type="match status" value="1"/>
</dbReference>
<dbReference type="AlphaFoldDB" id="A0A160IP20"/>
<evidence type="ECO:0000313" key="1">
    <source>
        <dbReference type="EMBL" id="ANC77816.1"/>
    </source>
</evidence>
<dbReference type="InterPro" id="IPR024232">
    <property type="entry name" value="SpoIIIAH"/>
</dbReference>
<dbReference type="EMBL" id="CP015378">
    <property type="protein sequence ID" value="ANC77816.1"/>
    <property type="molecule type" value="Genomic_DNA"/>
</dbReference>
<dbReference type="KEGG" id="fpn:ABE65_013820"/>
<sequence>MLLKKQTVWLLTMLSLIIVLSVYYITAPGGTDDLAYLEAGKKSGKEATVSGVANDDVFTALRLERDEVRDEMSADYVAVAGSEDASAEVQADAWAKMTELQSLTMQESTVETLIKSMGFNDALVSTMNNEIKVIVKADKLSKKEVVEIMNVANEHLGSNKTVAVEYHASK</sequence>
<reference evidence="1 2" key="1">
    <citation type="submission" date="2016-04" db="EMBL/GenBank/DDBJ databases">
        <title>Complete genome sequence of Fictibacillus phosphorivorans G25-29, a strain toxic to nematodes.</title>
        <authorList>
            <person name="Zheng Z."/>
        </authorList>
    </citation>
    <scope>NUCLEOTIDE SEQUENCE [LARGE SCALE GENOMIC DNA]</scope>
    <source>
        <strain evidence="1 2">G25-29</strain>
    </source>
</reference>
<dbReference type="RefSeq" id="WP_066396025.1">
    <property type="nucleotide sequence ID" value="NZ_CP015378.1"/>
</dbReference>
<dbReference type="Proteomes" id="UP000076623">
    <property type="component" value="Chromosome"/>
</dbReference>
<name>A0A160IP20_9BACL</name>
<dbReference type="OrthoDB" id="2939102at2"/>
<protein>
    <submittedName>
        <fullName evidence="1">Uncharacterized protein</fullName>
    </submittedName>
</protein>
<keyword evidence="2" id="KW-1185">Reference proteome</keyword>
<organism evidence="1 2">
    <name type="scientific">Fictibacillus phosphorivorans</name>
    <dbReference type="NCBI Taxonomy" id="1221500"/>
    <lineage>
        <taxon>Bacteria</taxon>
        <taxon>Bacillati</taxon>
        <taxon>Bacillota</taxon>
        <taxon>Bacilli</taxon>
        <taxon>Bacillales</taxon>
        <taxon>Fictibacillaceae</taxon>
        <taxon>Fictibacillus</taxon>
    </lineage>
</organism>
<accession>A0A160IP20</accession>
<gene>
    <name evidence="1" type="ORF">ABE65_013820</name>
</gene>